<evidence type="ECO:0000256" key="1">
    <source>
        <dbReference type="ARBA" id="ARBA00004477"/>
    </source>
</evidence>
<feature type="transmembrane region" description="Helical" evidence="11">
    <location>
        <begin position="323"/>
        <end position="341"/>
    </location>
</feature>
<name>A0A1A9BEW6_9ACTN</name>
<dbReference type="STRING" id="946078.GA0070622_4694"/>
<dbReference type="PANTHER" id="PTHR12468">
    <property type="entry name" value="GPI MANNOSYLTRANSFERASE 2"/>
    <property type="match status" value="1"/>
</dbReference>
<keyword evidence="8 11" id="KW-1133">Transmembrane helix</keyword>
<evidence type="ECO:0000256" key="4">
    <source>
        <dbReference type="ARBA" id="ARBA00022676"/>
    </source>
</evidence>
<keyword evidence="5 12" id="KW-0808">Transferase</keyword>
<evidence type="ECO:0000313" key="12">
    <source>
        <dbReference type="EMBL" id="SBT67631.1"/>
    </source>
</evidence>
<evidence type="ECO:0000256" key="8">
    <source>
        <dbReference type="ARBA" id="ARBA00022989"/>
    </source>
</evidence>
<sequence>MDVVTTEEPSRPAPAPPTGPATADPARPGLARRLRDAARDAAPALAVFAAIRLVGVLVVYLWARSLDVSPAERLTRADGNWYLGIVQHGYDGYEKTQSNMAFFPLYPGLTAAVERLSPFSPRESALVVAWLAALAAAWGLFAIGRHLHDRRTGVLLAALWAVVPHAVVESMGYSESLFTALAAWTLYALLRRHWVTAGVVCLFAGLTRPTASSLIPVVGLAALLAVVRRRDGWRPWAALLLAPAGWLGYLAWVGNRTGRLDGWFHIQSAGWGTTFDFGVYTVDRGKQVLVQVAALPLLVVTVVALLSIMFFVLSVIDRQPWQLLLYSGLLLVTTLGAAGYYHSKARFLLPAFPLLLPAAVGLARAGWARAVTVLVTLVAFSAYFGGYLLLIWTKSP</sequence>
<evidence type="ECO:0000256" key="10">
    <source>
        <dbReference type="SAM" id="MobiDB-lite"/>
    </source>
</evidence>
<feature type="region of interest" description="Disordered" evidence="10">
    <location>
        <begin position="1"/>
        <end position="27"/>
    </location>
</feature>
<evidence type="ECO:0000313" key="13">
    <source>
        <dbReference type="Proteomes" id="UP000199558"/>
    </source>
</evidence>
<dbReference type="EMBL" id="FLRH01000004">
    <property type="protein sequence ID" value="SBT67631.1"/>
    <property type="molecule type" value="Genomic_DNA"/>
</dbReference>
<feature type="transmembrane region" description="Helical" evidence="11">
    <location>
        <begin position="155"/>
        <end position="174"/>
    </location>
</feature>
<comment type="subcellular location">
    <subcellularLocation>
        <location evidence="1">Endoplasmic reticulum membrane</location>
        <topology evidence="1">Multi-pass membrane protein</topology>
    </subcellularLocation>
</comment>
<dbReference type="Proteomes" id="UP000199558">
    <property type="component" value="Unassembled WGS sequence"/>
</dbReference>
<dbReference type="GO" id="GO:0000009">
    <property type="term" value="F:alpha-1,6-mannosyltransferase activity"/>
    <property type="evidence" value="ECO:0007669"/>
    <property type="project" value="InterPro"/>
</dbReference>
<feature type="transmembrane region" description="Helical" evidence="11">
    <location>
        <begin position="194"/>
        <end position="224"/>
    </location>
</feature>
<feature type="transmembrane region" description="Helical" evidence="11">
    <location>
        <begin position="370"/>
        <end position="392"/>
    </location>
</feature>
<dbReference type="GO" id="GO:0016020">
    <property type="term" value="C:membrane"/>
    <property type="evidence" value="ECO:0007669"/>
    <property type="project" value="GOC"/>
</dbReference>
<feature type="transmembrane region" description="Helical" evidence="11">
    <location>
        <begin position="124"/>
        <end position="143"/>
    </location>
</feature>
<feature type="transmembrane region" description="Helical" evidence="11">
    <location>
        <begin position="42"/>
        <end position="63"/>
    </location>
</feature>
<evidence type="ECO:0000256" key="7">
    <source>
        <dbReference type="ARBA" id="ARBA00022824"/>
    </source>
</evidence>
<keyword evidence="6 11" id="KW-0812">Transmembrane</keyword>
<comment type="pathway">
    <text evidence="2">Glycolipid biosynthesis; glycosylphosphatidylinositol-anchor biosynthesis.</text>
</comment>
<feature type="transmembrane region" description="Helical" evidence="11">
    <location>
        <begin position="293"/>
        <end position="316"/>
    </location>
</feature>
<dbReference type="OrthoDB" id="151635at2"/>
<organism evidence="12 13">
    <name type="scientific">Micromonospora sediminicola</name>
    <dbReference type="NCBI Taxonomy" id="946078"/>
    <lineage>
        <taxon>Bacteria</taxon>
        <taxon>Bacillati</taxon>
        <taxon>Actinomycetota</taxon>
        <taxon>Actinomycetes</taxon>
        <taxon>Micromonosporales</taxon>
        <taxon>Micromonosporaceae</taxon>
        <taxon>Micromonospora</taxon>
    </lineage>
</organism>
<gene>
    <name evidence="12" type="ORF">GA0070622_4694</name>
</gene>
<dbReference type="AlphaFoldDB" id="A0A1A9BEW6"/>
<evidence type="ECO:0000256" key="3">
    <source>
        <dbReference type="ARBA" id="ARBA00022502"/>
    </source>
</evidence>
<evidence type="ECO:0000256" key="5">
    <source>
        <dbReference type="ARBA" id="ARBA00022679"/>
    </source>
</evidence>
<feature type="transmembrane region" description="Helical" evidence="11">
    <location>
        <begin position="236"/>
        <end position="254"/>
    </location>
</feature>
<keyword evidence="4 12" id="KW-0328">Glycosyltransferase</keyword>
<dbReference type="GO" id="GO:0006506">
    <property type="term" value="P:GPI anchor biosynthetic process"/>
    <property type="evidence" value="ECO:0007669"/>
    <property type="project" value="UniProtKB-UniPathway"/>
</dbReference>
<accession>A0A1A9BEW6</accession>
<keyword evidence="13" id="KW-1185">Reference proteome</keyword>
<evidence type="ECO:0000256" key="2">
    <source>
        <dbReference type="ARBA" id="ARBA00004687"/>
    </source>
</evidence>
<protein>
    <submittedName>
        <fullName evidence="12">Dolichyl-phosphate-mannose-protein mannosyltransferase</fullName>
    </submittedName>
</protein>
<evidence type="ECO:0000256" key="6">
    <source>
        <dbReference type="ARBA" id="ARBA00022692"/>
    </source>
</evidence>
<proteinExistence type="predicted"/>
<dbReference type="InterPro" id="IPR007315">
    <property type="entry name" value="PIG-V/Gpi18"/>
</dbReference>
<dbReference type="GO" id="GO:0004376">
    <property type="term" value="F:GPI mannosyltransferase activity"/>
    <property type="evidence" value="ECO:0007669"/>
    <property type="project" value="InterPro"/>
</dbReference>
<dbReference type="UniPathway" id="UPA00196"/>
<keyword evidence="3" id="KW-0337">GPI-anchor biosynthesis</keyword>
<keyword evidence="7" id="KW-0256">Endoplasmic reticulum</keyword>
<reference evidence="13" key="1">
    <citation type="submission" date="2016-06" db="EMBL/GenBank/DDBJ databases">
        <authorList>
            <person name="Varghese N."/>
            <person name="Submissions Spin"/>
        </authorList>
    </citation>
    <scope>NUCLEOTIDE SEQUENCE [LARGE SCALE GENOMIC DNA]</scope>
    <source>
        <strain evidence="13">DSM 45794</strain>
    </source>
</reference>
<dbReference type="RefSeq" id="WP_091578578.1">
    <property type="nucleotide sequence ID" value="NZ_FLRH01000004.1"/>
</dbReference>
<keyword evidence="9 11" id="KW-0472">Membrane</keyword>
<evidence type="ECO:0000256" key="9">
    <source>
        <dbReference type="ARBA" id="ARBA00023136"/>
    </source>
</evidence>
<feature type="transmembrane region" description="Helical" evidence="11">
    <location>
        <begin position="347"/>
        <end position="363"/>
    </location>
</feature>
<evidence type="ECO:0000256" key="11">
    <source>
        <dbReference type="SAM" id="Phobius"/>
    </source>
</evidence>
<dbReference type="PANTHER" id="PTHR12468:SF2">
    <property type="entry name" value="GPI MANNOSYLTRANSFERASE 2"/>
    <property type="match status" value="1"/>
</dbReference>